<dbReference type="PIRSF" id="PIRSF001439">
    <property type="entry name" value="CryM"/>
    <property type="match status" value="1"/>
</dbReference>
<dbReference type="InterPro" id="IPR003462">
    <property type="entry name" value="ODC_Mu_crystall"/>
</dbReference>
<dbReference type="PANTHER" id="PTHR13812:SF19">
    <property type="entry name" value="KETIMINE REDUCTASE MU-CRYSTALLIN"/>
    <property type="match status" value="1"/>
</dbReference>
<dbReference type="Proteomes" id="UP000030153">
    <property type="component" value="Unassembled WGS sequence"/>
</dbReference>
<evidence type="ECO:0000313" key="2">
    <source>
        <dbReference type="Proteomes" id="UP000030153"/>
    </source>
</evidence>
<dbReference type="Pfam" id="PF02423">
    <property type="entry name" value="OCD_Mu_crystall"/>
    <property type="match status" value="1"/>
</dbReference>
<gene>
    <name evidence="1" type="ORF">N780_15650</name>
</gene>
<dbReference type="EMBL" id="AVBG01000004">
    <property type="protein sequence ID" value="KGP91808.1"/>
    <property type="molecule type" value="Genomic_DNA"/>
</dbReference>
<dbReference type="InterPro" id="IPR036291">
    <property type="entry name" value="NAD(P)-bd_dom_sf"/>
</dbReference>
<organism evidence="1 2">
    <name type="scientific">Pontibacillus chungwhensis BH030062</name>
    <dbReference type="NCBI Taxonomy" id="1385513"/>
    <lineage>
        <taxon>Bacteria</taxon>
        <taxon>Bacillati</taxon>
        <taxon>Bacillota</taxon>
        <taxon>Bacilli</taxon>
        <taxon>Bacillales</taxon>
        <taxon>Bacillaceae</taxon>
        <taxon>Pontibacillus</taxon>
    </lineage>
</organism>
<keyword evidence="2" id="KW-1185">Reference proteome</keyword>
<dbReference type="eggNOG" id="COG2423">
    <property type="taxonomic scope" value="Bacteria"/>
</dbReference>
<dbReference type="STRING" id="1385513.N780_15650"/>
<dbReference type="PANTHER" id="PTHR13812">
    <property type="entry name" value="KETIMINE REDUCTASE MU-CRYSTALLIN"/>
    <property type="match status" value="1"/>
</dbReference>
<reference evidence="1 2" key="1">
    <citation type="submission" date="2013-08" db="EMBL/GenBank/DDBJ databases">
        <title>Genome of Pontibacillus chungwhensis.</title>
        <authorList>
            <person name="Wang Q."/>
            <person name="Wang G."/>
        </authorList>
    </citation>
    <scope>NUCLEOTIDE SEQUENCE [LARGE SCALE GENOMIC DNA]</scope>
    <source>
        <strain evidence="1 2">BH030062</strain>
    </source>
</reference>
<evidence type="ECO:0000313" key="1">
    <source>
        <dbReference type="EMBL" id="KGP91808.1"/>
    </source>
</evidence>
<dbReference type="RefSeq" id="WP_052114938.1">
    <property type="nucleotide sequence ID" value="NZ_AVBG01000004.1"/>
</dbReference>
<dbReference type="InterPro" id="IPR023401">
    <property type="entry name" value="ODC_N"/>
</dbReference>
<proteinExistence type="predicted"/>
<dbReference type="AlphaFoldDB" id="A0A0A2UYH7"/>
<dbReference type="OrthoDB" id="9792005at2"/>
<protein>
    <submittedName>
        <fullName evidence="1">Ornithine cyclodeaminase</fullName>
    </submittedName>
</protein>
<dbReference type="SUPFAM" id="SSF51735">
    <property type="entry name" value="NAD(P)-binding Rossmann-fold domains"/>
    <property type="match status" value="1"/>
</dbReference>
<dbReference type="Gene3D" id="3.40.50.720">
    <property type="entry name" value="NAD(P)-binding Rossmann-like Domain"/>
    <property type="match status" value="1"/>
</dbReference>
<dbReference type="GO" id="GO:0005737">
    <property type="term" value="C:cytoplasm"/>
    <property type="evidence" value="ECO:0007669"/>
    <property type="project" value="TreeGrafter"/>
</dbReference>
<name>A0A0A2UYH7_9BACI</name>
<accession>A0A0A2UYH7</accession>
<comment type="caution">
    <text evidence="1">The sequence shown here is derived from an EMBL/GenBank/DDBJ whole genome shotgun (WGS) entry which is preliminary data.</text>
</comment>
<dbReference type="Gene3D" id="3.30.1780.10">
    <property type="entry name" value="ornithine cyclodeaminase, domain 1"/>
    <property type="match status" value="1"/>
</dbReference>
<sequence>MNVRSKEEITEHYSMQETMQAIESFYQTGDKSYISPDRMHINDGKNTALLMPAFYGDYYATKLVGVAPENSQAGKDTIHGLMILHNRKTMEPLLLCDAIAITALRTGALGGLGMSYLAKKDAKTLGIIGTGTQGWSHLQSALVARDIEEVHIFNRTREKAEDFKERAEETFPNVTFSVSTAETLVRASDIIVTTTTSSKPVLPHLSPSEWTGKLLVGVGSFRPDMQEISDDVLQHADDIYVDAPSALHESGDMIRAKALRSNLENAWDLEKIITEQHSPTAPEEKLIVFKSVGASIFDLVVFQSVYEKLYQ</sequence>